<keyword evidence="4 6" id="KW-1133">Transmembrane helix</keyword>
<accession>X1LKI9</accession>
<reference evidence="9" key="1">
    <citation type="journal article" date="2014" name="Front. Microbiol.">
        <title>High frequency of phylogenetically diverse reductive dehalogenase-homologous genes in deep subseafloor sedimentary metagenomes.</title>
        <authorList>
            <person name="Kawai M."/>
            <person name="Futagami T."/>
            <person name="Toyoda A."/>
            <person name="Takaki Y."/>
            <person name="Nishi S."/>
            <person name="Hori S."/>
            <person name="Arai W."/>
            <person name="Tsubouchi T."/>
            <person name="Morono Y."/>
            <person name="Uchiyama I."/>
            <person name="Ito T."/>
            <person name="Fujiyama A."/>
            <person name="Inagaki F."/>
            <person name="Takami H."/>
        </authorList>
    </citation>
    <scope>NUCLEOTIDE SEQUENCE</scope>
    <source>
        <strain evidence="9">Expedition CK06-06</strain>
    </source>
</reference>
<feature type="domain" description="DUF2179" evidence="7">
    <location>
        <begin position="125"/>
        <end position="170"/>
    </location>
</feature>
<comment type="subcellular location">
    <subcellularLocation>
        <location evidence="1">Cell membrane</location>
        <topology evidence="1">Multi-pass membrane protein</topology>
    </subcellularLocation>
</comment>
<gene>
    <name evidence="9" type="ORF">S06H3_03882</name>
</gene>
<keyword evidence="2" id="KW-1003">Cell membrane</keyword>
<sequence length="187" mass="21048">MEIIMDIIDRVIGANIYLGAGIIFLSRVIDVTLGTFRVQMIVRRKKVVAGIIGFFEVLIFVLIIGKVIQDIGNWLNVIAYCGGFAIGNIGGIYIADKITKELISVGIISKNKWQEIEQKLRDEGFGVTRNVGYGRDGEVQVLRVICERNFFPKVRDISIEYDRKAFITSYLITGKYGGRFYGIKSKL</sequence>
<evidence type="ECO:0000256" key="3">
    <source>
        <dbReference type="ARBA" id="ARBA00022692"/>
    </source>
</evidence>
<dbReference type="PANTHER" id="PTHR40060">
    <property type="entry name" value="UPF0316 PROTEIN YEBE"/>
    <property type="match status" value="1"/>
</dbReference>
<feature type="transmembrane region" description="Helical" evidence="6">
    <location>
        <begin position="48"/>
        <end position="68"/>
    </location>
</feature>
<evidence type="ECO:0000259" key="7">
    <source>
        <dbReference type="Pfam" id="PF10035"/>
    </source>
</evidence>
<keyword evidence="3 6" id="KW-0812">Transmembrane</keyword>
<protein>
    <submittedName>
        <fullName evidence="9">Uncharacterized protein</fullName>
    </submittedName>
</protein>
<feature type="transmembrane region" description="Helical" evidence="6">
    <location>
        <begin position="74"/>
        <end position="95"/>
    </location>
</feature>
<dbReference type="GO" id="GO:0005886">
    <property type="term" value="C:plasma membrane"/>
    <property type="evidence" value="ECO:0007669"/>
    <property type="project" value="UniProtKB-SubCell"/>
</dbReference>
<evidence type="ECO:0000256" key="1">
    <source>
        <dbReference type="ARBA" id="ARBA00004651"/>
    </source>
</evidence>
<dbReference type="EMBL" id="BARV01001312">
    <property type="protein sequence ID" value="GAH94633.1"/>
    <property type="molecule type" value="Genomic_DNA"/>
</dbReference>
<dbReference type="Pfam" id="PF18955">
    <property type="entry name" value="DUF5698"/>
    <property type="match status" value="1"/>
</dbReference>
<dbReference type="InterPro" id="IPR022930">
    <property type="entry name" value="UPF0316"/>
</dbReference>
<feature type="domain" description="DUF5698" evidence="8">
    <location>
        <begin position="35"/>
        <end position="92"/>
    </location>
</feature>
<dbReference type="AlphaFoldDB" id="X1LKI9"/>
<dbReference type="InterPro" id="IPR019264">
    <property type="entry name" value="DUF2179"/>
</dbReference>
<comment type="caution">
    <text evidence="9">The sequence shown here is derived from an EMBL/GenBank/DDBJ whole genome shotgun (WGS) entry which is preliminary data.</text>
</comment>
<dbReference type="CDD" id="cd16381">
    <property type="entry name" value="YitT_C_like_1"/>
    <property type="match status" value="1"/>
</dbReference>
<evidence type="ECO:0000259" key="8">
    <source>
        <dbReference type="Pfam" id="PF18955"/>
    </source>
</evidence>
<evidence type="ECO:0000256" key="6">
    <source>
        <dbReference type="SAM" id="Phobius"/>
    </source>
</evidence>
<dbReference type="InterPro" id="IPR044035">
    <property type="entry name" value="DUF5698"/>
</dbReference>
<proteinExistence type="predicted"/>
<evidence type="ECO:0000256" key="2">
    <source>
        <dbReference type="ARBA" id="ARBA00022475"/>
    </source>
</evidence>
<evidence type="ECO:0000256" key="5">
    <source>
        <dbReference type="ARBA" id="ARBA00023136"/>
    </source>
</evidence>
<evidence type="ECO:0000256" key="4">
    <source>
        <dbReference type="ARBA" id="ARBA00022989"/>
    </source>
</evidence>
<dbReference type="PANTHER" id="PTHR40060:SF1">
    <property type="entry name" value="UPF0316 PROTEIN YEBE"/>
    <property type="match status" value="1"/>
</dbReference>
<organism evidence="9">
    <name type="scientific">marine sediment metagenome</name>
    <dbReference type="NCBI Taxonomy" id="412755"/>
    <lineage>
        <taxon>unclassified sequences</taxon>
        <taxon>metagenomes</taxon>
        <taxon>ecological metagenomes</taxon>
    </lineage>
</organism>
<name>X1LKI9_9ZZZZ</name>
<dbReference type="Pfam" id="PF10035">
    <property type="entry name" value="DUF2179"/>
    <property type="match status" value="1"/>
</dbReference>
<evidence type="ECO:0000313" key="9">
    <source>
        <dbReference type="EMBL" id="GAH94633.1"/>
    </source>
</evidence>
<keyword evidence="5 6" id="KW-0472">Membrane</keyword>